<proteinExistence type="predicted"/>
<sequence length="78" mass="8801">MLLNARRMNHRHEFTRDDKMGFLLSFLFTKTIPFSSADIIGSADCLASFHLEETGGAAPLEEEGASREQLEEERFAPL</sequence>
<feature type="compositionally biased region" description="Basic and acidic residues" evidence="1">
    <location>
        <begin position="64"/>
        <end position="78"/>
    </location>
</feature>
<reference evidence="2 3" key="1">
    <citation type="submission" date="2019-03" db="EMBL/GenBank/DDBJ databases">
        <title>First draft genome of Liparis tanakae, snailfish: a comprehensive survey of snailfish specific genes.</title>
        <authorList>
            <person name="Kim W."/>
            <person name="Song I."/>
            <person name="Jeong J.-H."/>
            <person name="Kim D."/>
            <person name="Kim S."/>
            <person name="Ryu S."/>
            <person name="Song J.Y."/>
            <person name="Lee S.K."/>
        </authorList>
    </citation>
    <scope>NUCLEOTIDE SEQUENCE [LARGE SCALE GENOMIC DNA]</scope>
    <source>
        <tissue evidence="2">Muscle</tissue>
    </source>
</reference>
<evidence type="ECO:0000256" key="1">
    <source>
        <dbReference type="SAM" id="MobiDB-lite"/>
    </source>
</evidence>
<accession>A0A4Z2ESZ8</accession>
<feature type="region of interest" description="Disordered" evidence="1">
    <location>
        <begin position="57"/>
        <end position="78"/>
    </location>
</feature>
<evidence type="ECO:0000313" key="3">
    <source>
        <dbReference type="Proteomes" id="UP000314294"/>
    </source>
</evidence>
<evidence type="ECO:0000313" key="2">
    <source>
        <dbReference type="EMBL" id="TNN31412.1"/>
    </source>
</evidence>
<name>A0A4Z2ESZ8_9TELE</name>
<dbReference type="EMBL" id="SRLO01003501">
    <property type="protein sequence ID" value="TNN31412.1"/>
    <property type="molecule type" value="Genomic_DNA"/>
</dbReference>
<dbReference type="Proteomes" id="UP000314294">
    <property type="component" value="Unassembled WGS sequence"/>
</dbReference>
<organism evidence="2 3">
    <name type="scientific">Liparis tanakae</name>
    <name type="common">Tanaka's snailfish</name>
    <dbReference type="NCBI Taxonomy" id="230148"/>
    <lineage>
        <taxon>Eukaryota</taxon>
        <taxon>Metazoa</taxon>
        <taxon>Chordata</taxon>
        <taxon>Craniata</taxon>
        <taxon>Vertebrata</taxon>
        <taxon>Euteleostomi</taxon>
        <taxon>Actinopterygii</taxon>
        <taxon>Neopterygii</taxon>
        <taxon>Teleostei</taxon>
        <taxon>Neoteleostei</taxon>
        <taxon>Acanthomorphata</taxon>
        <taxon>Eupercaria</taxon>
        <taxon>Perciformes</taxon>
        <taxon>Cottioidei</taxon>
        <taxon>Cottales</taxon>
        <taxon>Liparidae</taxon>
        <taxon>Liparis</taxon>
    </lineage>
</organism>
<comment type="caution">
    <text evidence="2">The sequence shown here is derived from an EMBL/GenBank/DDBJ whole genome shotgun (WGS) entry which is preliminary data.</text>
</comment>
<gene>
    <name evidence="2" type="ORF">EYF80_058436</name>
</gene>
<dbReference type="AlphaFoldDB" id="A0A4Z2ESZ8"/>
<protein>
    <submittedName>
        <fullName evidence="2">Uncharacterized protein</fullName>
    </submittedName>
</protein>
<keyword evidence="3" id="KW-1185">Reference proteome</keyword>